<dbReference type="InterPro" id="IPR000668">
    <property type="entry name" value="Peptidase_C1A_C"/>
</dbReference>
<gene>
    <name evidence="4" type="ORF">SAMN05444411_102361</name>
</gene>
<dbReference type="InterPro" id="IPR025660">
    <property type="entry name" value="Pept_his_AS"/>
</dbReference>
<dbReference type="Proteomes" id="UP000199595">
    <property type="component" value="Unassembled WGS sequence"/>
</dbReference>
<reference evidence="4 5" key="1">
    <citation type="submission" date="2016-10" db="EMBL/GenBank/DDBJ databases">
        <authorList>
            <person name="de Groot N.N."/>
        </authorList>
    </citation>
    <scope>NUCLEOTIDE SEQUENCE [LARGE SCALE GENOMIC DNA]</scope>
    <source>
        <strain evidence="4 5">DSM 24956</strain>
    </source>
</reference>
<feature type="signal peptide" evidence="2">
    <location>
        <begin position="1"/>
        <end position="17"/>
    </location>
</feature>
<dbReference type="Gene3D" id="3.90.70.10">
    <property type="entry name" value="Cysteine proteinases"/>
    <property type="match status" value="1"/>
</dbReference>
<dbReference type="RefSeq" id="WP_090121358.1">
    <property type="nucleotide sequence ID" value="NZ_FNNJ01000002.1"/>
</dbReference>
<dbReference type="AlphaFoldDB" id="A0A1H2X5K5"/>
<protein>
    <recommendedName>
        <fullName evidence="3">Peptidase C1A papain C-terminal domain-containing protein</fullName>
    </recommendedName>
</protein>
<dbReference type="EMBL" id="FNNJ01000002">
    <property type="protein sequence ID" value="SDW87549.1"/>
    <property type="molecule type" value="Genomic_DNA"/>
</dbReference>
<keyword evidence="2" id="KW-0732">Signal</keyword>
<comment type="similarity">
    <text evidence="1">Belongs to the peptidase C1 family.</text>
</comment>
<evidence type="ECO:0000259" key="3">
    <source>
        <dbReference type="SMART" id="SM00645"/>
    </source>
</evidence>
<dbReference type="GO" id="GO:0008234">
    <property type="term" value="F:cysteine-type peptidase activity"/>
    <property type="evidence" value="ECO:0007669"/>
    <property type="project" value="InterPro"/>
</dbReference>
<feature type="domain" description="Peptidase C1A papain C-terminal" evidence="3">
    <location>
        <begin position="50"/>
        <end position="275"/>
    </location>
</feature>
<name>A0A1H2X5K5_9FLAO</name>
<dbReference type="PANTHER" id="PTHR12411">
    <property type="entry name" value="CYSTEINE PROTEASE FAMILY C1-RELATED"/>
    <property type="match status" value="1"/>
</dbReference>
<dbReference type="CDD" id="cd02619">
    <property type="entry name" value="Peptidase_C1"/>
    <property type="match status" value="1"/>
</dbReference>
<evidence type="ECO:0000313" key="4">
    <source>
        <dbReference type="EMBL" id="SDW87549.1"/>
    </source>
</evidence>
<accession>A0A1H2X5K5</accession>
<dbReference type="STRING" id="762486.SAMN05444411_102361"/>
<dbReference type="GO" id="GO:0006508">
    <property type="term" value="P:proteolysis"/>
    <property type="evidence" value="ECO:0007669"/>
    <property type="project" value="InterPro"/>
</dbReference>
<dbReference type="SMART" id="SM00645">
    <property type="entry name" value="Pept_C1"/>
    <property type="match status" value="1"/>
</dbReference>
<proteinExistence type="inferred from homology"/>
<sequence length="474" mass="52982">MKKLTLLILFFSLQFTAQENEYTLGMLMDQNKYESIELTAPLTTRSLDNLPSNYSLKAYAPTPKSQGRQPSCVGWASGYGARTISFAIKNKWKNNIYKINQNTFSPAFVYNMIKGKTDYACKQGSYVGDAMQLIKNSGILKLSDFQYTQTSCGAKPSESLLKIASKNKIESYIRLARWDNPSNLALKVKKAISNNNPVVIGMRISSTFYKAKGTWSGLQSGSIGGHAMVVVGYDDYKDGGAFEILNSWGTKWGNNGYIWVKYNDFEKYTKTAYVMVDKIEKPEPKTIALKGSMRFQLSNGTTMPATLSPDATRNFSIVAATKSTYKLTNSYSSGTQFRLFFNSAKAAYVYLIGYGSSDKSISPIYPFDNYSAYFGYTKSEVAIPSEDYFIEMDQNPGRDILCILYSTKKIDINAVVSKLKQTNGDFTTKVKTILKPYIYEGKDITFENNLIAFTAKSTNSNAAIVPLFIEVNHK</sequence>
<dbReference type="PROSITE" id="PS00639">
    <property type="entry name" value="THIOL_PROTEASE_HIS"/>
    <property type="match status" value="1"/>
</dbReference>
<evidence type="ECO:0000313" key="5">
    <source>
        <dbReference type="Proteomes" id="UP000199595"/>
    </source>
</evidence>
<evidence type="ECO:0000256" key="1">
    <source>
        <dbReference type="ARBA" id="ARBA00008455"/>
    </source>
</evidence>
<dbReference type="InterPro" id="IPR038765">
    <property type="entry name" value="Papain-like_cys_pep_sf"/>
</dbReference>
<dbReference type="Pfam" id="PF14326">
    <property type="entry name" value="DUF4384"/>
    <property type="match status" value="1"/>
</dbReference>
<dbReference type="InterPro" id="IPR025493">
    <property type="entry name" value="DUF4384"/>
</dbReference>
<organism evidence="4 5">
    <name type="scientific">Lutibacter oricola</name>
    <dbReference type="NCBI Taxonomy" id="762486"/>
    <lineage>
        <taxon>Bacteria</taxon>
        <taxon>Pseudomonadati</taxon>
        <taxon>Bacteroidota</taxon>
        <taxon>Flavobacteriia</taxon>
        <taxon>Flavobacteriales</taxon>
        <taxon>Flavobacteriaceae</taxon>
        <taxon>Lutibacter</taxon>
    </lineage>
</organism>
<dbReference type="OrthoDB" id="3648721at2"/>
<dbReference type="Pfam" id="PF00112">
    <property type="entry name" value="Peptidase_C1"/>
    <property type="match status" value="1"/>
</dbReference>
<dbReference type="InterPro" id="IPR013128">
    <property type="entry name" value="Peptidase_C1A"/>
</dbReference>
<evidence type="ECO:0000256" key="2">
    <source>
        <dbReference type="SAM" id="SignalP"/>
    </source>
</evidence>
<dbReference type="SUPFAM" id="SSF54001">
    <property type="entry name" value="Cysteine proteinases"/>
    <property type="match status" value="1"/>
</dbReference>
<keyword evidence="5" id="KW-1185">Reference proteome</keyword>
<feature type="chain" id="PRO_5011444729" description="Peptidase C1A papain C-terminal domain-containing protein" evidence="2">
    <location>
        <begin position="18"/>
        <end position="474"/>
    </location>
</feature>